<dbReference type="InterPro" id="IPR010996">
    <property type="entry name" value="HHH_MUS81"/>
</dbReference>
<dbReference type="GO" id="GO:0003677">
    <property type="term" value="F:DNA binding"/>
    <property type="evidence" value="ECO:0007669"/>
    <property type="project" value="InterPro"/>
</dbReference>
<keyword evidence="2" id="KW-0808">Transferase</keyword>
<dbReference type="Gene3D" id="3.30.210.10">
    <property type="entry name" value="DNA polymerase, thumb domain"/>
    <property type="match status" value="1"/>
</dbReference>
<protein>
    <recommendedName>
        <fullName evidence="1">DNA-directed DNA polymerase</fullName>
        <ecNumber evidence="1">2.7.7.7</ecNumber>
    </recommendedName>
</protein>
<evidence type="ECO:0000256" key="6">
    <source>
        <dbReference type="ARBA" id="ARBA00023204"/>
    </source>
</evidence>
<feature type="domain" description="Polymerase/histidinol phosphatase N-terminal" evidence="8">
    <location>
        <begin position="344"/>
        <end position="423"/>
    </location>
</feature>
<evidence type="ECO:0000313" key="11">
    <source>
        <dbReference type="Proteomes" id="UP000231436"/>
    </source>
</evidence>
<evidence type="ECO:0000256" key="4">
    <source>
        <dbReference type="ARBA" id="ARBA00022763"/>
    </source>
</evidence>
<feature type="domain" description="DNA-directed DNA polymerase X" evidence="9">
    <location>
        <begin position="6"/>
        <end position="320"/>
    </location>
</feature>
<dbReference type="Gene3D" id="3.30.460.10">
    <property type="entry name" value="Beta Polymerase, domain 2"/>
    <property type="match status" value="1"/>
</dbReference>
<dbReference type="Pfam" id="PF14716">
    <property type="entry name" value="HHH_8"/>
    <property type="match status" value="1"/>
</dbReference>
<dbReference type="InterPro" id="IPR047967">
    <property type="entry name" value="PolX_PHP"/>
</dbReference>
<dbReference type="PIRSF" id="PIRSF005047">
    <property type="entry name" value="UCP005047_YshC"/>
    <property type="match status" value="1"/>
</dbReference>
<dbReference type="SUPFAM" id="SSF89550">
    <property type="entry name" value="PHP domain-like"/>
    <property type="match status" value="1"/>
</dbReference>
<dbReference type="SUPFAM" id="SSF47802">
    <property type="entry name" value="DNA polymerase beta, N-terminal domain-like"/>
    <property type="match status" value="1"/>
</dbReference>
<evidence type="ECO:0000256" key="7">
    <source>
        <dbReference type="ARBA" id="ARBA00049244"/>
    </source>
</evidence>
<dbReference type="Gene3D" id="1.10.150.110">
    <property type="entry name" value="DNA polymerase beta, N-terminal domain-like"/>
    <property type="match status" value="1"/>
</dbReference>
<name>A0A2M8LHS4_9BACT</name>
<evidence type="ECO:0000256" key="1">
    <source>
        <dbReference type="ARBA" id="ARBA00012417"/>
    </source>
</evidence>
<dbReference type="GO" id="GO:0003887">
    <property type="term" value="F:DNA-directed DNA polymerase activity"/>
    <property type="evidence" value="ECO:0007669"/>
    <property type="project" value="UniProtKB-KW"/>
</dbReference>
<reference evidence="11" key="1">
    <citation type="submission" date="2017-09" db="EMBL/GenBank/DDBJ databases">
        <title>Depth-based differentiation of microbial function through sediment-hosted aquifers and enrichment of novel symbionts in the deep terrestrial subsurface.</title>
        <authorList>
            <person name="Probst A.J."/>
            <person name="Ladd B."/>
            <person name="Jarett J.K."/>
            <person name="Geller-Mcgrath D.E."/>
            <person name="Sieber C.M.K."/>
            <person name="Emerson J.B."/>
            <person name="Anantharaman K."/>
            <person name="Thomas B.C."/>
            <person name="Malmstrom R."/>
            <person name="Stieglmeier M."/>
            <person name="Klingl A."/>
            <person name="Woyke T."/>
            <person name="Ryan C.M."/>
            <person name="Banfield J.F."/>
        </authorList>
    </citation>
    <scope>NUCLEOTIDE SEQUENCE [LARGE SCALE GENOMIC DNA]</scope>
</reference>
<evidence type="ECO:0000256" key="5">
    <source>
        <dbReference type="ARBA" id="ARBA00022932"/>
    </source>
</evidence>
<dbReference type="SUPFAM" id="SSF81301">
    <property type="entry name" value="Nucleotidyltransferase"/>
    <property type="match status" value="1"/>
</dbReference>
<proteinExistence type="predicted"/>
<keyword evidence="5" id="KW-0239">DNA-directed DNA polymerase</keyword>
<dbReference type="CDD" id="cd07436">
    <property type="entry name" value="PHP_PolX"/>
    <property type="match status" value="1"/>
</dbReference>
<dbReference type="Pfam" id="PF14791">
    <property type="entry name" value="DNA_pol_B_thumb"/>
    <property type="match status" value="1"/>
</dbReference>
<dbReference type="CDD" id="cd00141">
    <property type="entry name" value="NT_POLXc"/>
    <property type="match status" value="1"/>
</dbReference>
<dbReference type="InterPro" id="IPR016195">
    <property type="entry name" value="Pol/histidinol_Pase-like"/>
</dbReference>
<evidence type="ECO:0000259" key="8">
    <source>
        <dbReference type="SMART" id="SM00481"/>
    </source>
</evidence>
<dbReference type="GO" id="GO:0006281">
    <property type="term" value="P:DNA repair"/>
    <property type="evidence" value="ECO:0007669"/>
    <property type="project" value="UniProtKB-KW"/>
</dbReference>
<dbReference type="GO" id="GO:0005829">
    <property type="term" value="C:cytosol"/>
    <property type="evidence" value="ECO:0007669"/>
    <property type="project" value="TreeGrafter"/>
</dbReference>
<dbReference type="Gene3D" id="1.10.150.20">
    <property type="entry name" value="5' to 3' exonuclease, C-terminal subdomain"/>
    <property type="match status" value="1"/>
</dbReference>
<dbReference type="EC" id="2.7.7.7" evidence="1"/>
<keyword evidence="4" id="KW-0227">DNA damage</keyword>
<dbReference type="EMBL" id="PFEU01000008">
    <property type="protein sequence ID" value="PJE76989.1"/>
    <property type="molecule type" value="Genomic_DNA"/>
</dbReference>
<dbReference type="PANTHER" id="PTHR36928">
    <property type="entry name" value="PHOSPHATASE YCDX-RELATED"/>
    <property type="match status" value="1"/>
</dbReference>
<dbReference type="AlphaFoldDB" id="A0A2M8LHS4"/>
<dbReference type="InterPro" id="IPR003141">
    <property type="entry name" value="Pol/His_phosphatase_N"/>
</dbReference>
<dbReference type="Pfam" id="PF14520">
    <property type="entry name" value="HHH_5"/>
    <property type="match status" value="1"/>
</dbReference>
<dbReference type="InterPro" id="IPR022311">
    <property type="entry name" value="PolX-like"/>
</dbReference>
<dbReference type="Proteomes" id="UP000231436">
    <property type="component" value="Unassembled WGS sequence"/>
</dbReference>
<dbReference type="Gene3D" id="3.20.20.140">
    <property type="entry name" value="Metal-dependent hydrolases"/>
    <property type="match status" value="1"/>
</dbReference>
<dbReference type="InterPro" id="IPR002008">
    <property type="entry name" value="DNA_pol_X_beta-like"/>
</dbReference>
<dbReference type="GO" id="GO:0042578">
    <property type="term" value="F:phosphoric ester hydrolase activity"/>
    <property type="evidence" value="ECO:0007669"/>
    <property type="project" value="TreeGrafter"/>
</dbReference>
<dbReference type="NCBIfam" id="NF006375">
    <property type="entry name" value="PRK08609.1"/>
    <property type="match status" value="1"/>
</dbReference>
<dbReference type="InterPro" id="IPR043519">
    <property type="entry name" value="NT_sf"/>
</dbReference>
<dbReference type="SMART" id="SM00481">
    <property type="entry name" value="POLIIIAc"/>
    <property type="match status" value="1"/>
</dbReference>
<sequence length="576" mass="65111">MARKTITNKEIIDIFREIALFLRAEDVAFKPQAYEVAIEGISALQEELVELYKTYGVDGIREIPGVGKDLTQKIEELITTGKLAYYTQLKKKYPFDMLGLSMVQDVGPKTAMKLYRKLKIKNLRDLERAVKSDTIAGLPGMGKKSQDKILRGIQYLKSDAGRRIIHDVLPFARTIVEKLKNVPGVTHVDIAGSLRRRKETIGDIDLLATTSKPKELIVAFTALKEVHEVLEEGSSKIMVRYVNGLQGDLLILKPDAYGAALVHFTGSREHNILLRERAKRKKLKLSEHGLFKGKERLTSKTEKQIYTHLGLQFIPPELRVGADELDLAEAKKIPELIPYNSLKGDLQTQTTWSDGIGTIEEMARTAKAYGLSYMAVTDHTQSLTIAHGLDEHQVKKQGKEVDRLNKKLKGFTILKSTECEIRKNGTLDLTDAVLKNLDLVSVAIHSHRSMHKEAMTERVIRAFRHPLVNNFFHPTGRVVGRREGYDLDMGRVIRAAREFHVALEINGSARLDLHERYIRQAIEERVMLTISSDAHDLNQFENLEHGIAQARKGWARKADILNTKPLKAFLKALQKK</sequence>
<comment type="catalytic activity">
    <reaction evidence="7">
        <text>DNA(n) + a 2'-deoxyribonucleoside 5'-triphosphate = DNA(n+1) + diphosphate</text>
        <dbReference type="Rhea" id="RHEA:22508"/>
        <dbReference type="Rhea" id="RHEA-COMP:17339"/>
        <dbReference type="Rhea" id="RHEA-COMP:17340"/>
        <dbReference type="ChEBI" id="CHEBI:33019"/>
        <dbReference type="ChEBI" id="CHEBI:61560"/>
        <dbReference type="ChEBI" id="CHEBI:173112"/>
        <dbReference type="EC" id="2.7.7.7"/>
    </reaction>
</comment>
<dbReference type="GO" id="GO:0008270">
    <property type="term" value="F:zinc ion binding"/>
    <property type="evidence" value="ECO:0007669"/>
    <property type="project" value="TreeGrafter"/>
</dbReference>
<dbReference type="InterPro" id="IPR002054">
    <property type="entry name" value="DNA-dir_DNA_pol_X"/>
</dbReference>
<accession>A0A2M8LHS4</accession>
<dbReference type="PRINTS" id="PR00870">
    <property type="entry name" value="DNAPOLXBETA"/>
</dbReference>
<comment type="caution">
    <text evidence="10">The sequence shown here is derived from an EMBL/GenBank/DDBJ whole genome shotgun (WGS) entry which is preliminary data.</text>
</comment>
<dbReference type="InterPro" id="IPR037160">
    <property type="entry name" value="DNA_Pol_thumb_sf"/>
</dbReference>
<keyword evidence="6" id="KW-0234">DNA repair</keyword>
<evidence type="ECO:0000256" key="3">
    <source>
        <dbReference type="ARBA" id="ARBA00022695"/>
    </source>
</evidence>
<evidence type="ECO:0000256" key="2">
    <source>
        <dbReference type="ARBA" id="ARBA00022679"/>
    </source>
</evidence>
<dbReference type="SMART" id="SM00483">
    <property type="entry name" value="POLXc"/>
    <property type="match status" value="1"/>
</dbReference>
<dbReference type="PANTHER" id="PTHR36928:SF1">
    <property type="entry name" value="PHOSPHATASE YCDX-RELATED"/>
    <property type="match status" value="1"/>
</dbReference>
<gene>
    <name evidence="10" type="ORF">COV05_02250</name>
</gene>
<dbReference type="InterPro" id="IPR027421">
    <property type="entry name" value="DNA_pol_lamdba_lyase_dom_sf"/>
</dbReference>
<organism evidence="10 11">
    <name type="scientific">Candidatus Uhrbacteria bacterium CG10_big_fil_rev_8_21_14_0_10_48_16</name>
    <dbReference type="NCBI Taxonomy" id="1975038"/>
    <lineage>
        <taxon>Bacteria</taxon>
        <taxon>Candidatus Uhriibacteriota</taxon>
    </lineage>
</organism>
<dbReference type="InterPro" id="IPR029398">
    <property type="entry name" value="PolB_thumb"/>
</dbReference>
<evidence type="ECO:0000259" key="9">
    <source>
        <dbReference type="SMART" id="SM00483"/>
    </source>
</evidence>
<dbReference type="InterPro" id="IPR050243">
    <property type="entry name" value="PHP_phosphatase"/>
</dbReference>
<keyword evidence="3" id="KW-0548">Nucleotidyltransferase</keyword>
<evidence type="ECO:0000313" key="10">
    <source>
        <dbReference type="EMBL" id="PJE76989.1"/>
    </source>
</evidence>